<dbReference type="AlphaFoldDB" id="A0A543I683"/>
<proteinExistence type="predicted"/>
<evidence type="ECO:0000256" key="1">
    <source>
        <dbReference type="SAM" id="Phobius"/>
    </source>
</evidence>
<protein>
    <submittedName>
        <fullName evidence="2">Uncharacterized protein</fullName>
    </submittedName>
</protein>
<keyword evidence="1" id="KW-1133">Transmembrane helix</keyword>
<reference evidence="2 3" key="1">
    <citation type="submission" date="2019-06" db="EMBL/GenBank/DDBJ databases">
        <title>Sequencing the genomes of 1000 actinobacteria strains.</title>
        <authorList>
            <person name="Klenk H.-P."/>
        </authorList>
    </citation>
    <scope>NUCLEOTIDE SEQUENCE [LARGE SCALE GENOMIC DNA]</scope>
    <source>
        <strain evidence="2 3">DSM 18031</strain>
    </source>
</reference>
<accession>A0A543I683</accession>
<comment type="caution">
    <text evidence="2">The sequence shown here is derived from an EMBL/GenBank/DDBJ whole genome shotgun (WGS) entry which is preliminary data.</text>
</comment>
<dbReference type="EMBL" id="VFPN01000001">
    <property type="protein sequence ID" value="TQM66084.1"/>
    <property type="molecule type" value="Genomic_DNA"/>
</dbReference>
<evidence type="ECO:0000313" key="3">
    <source>
        <dbReference type="Proteomes" id="UP000318331"/>
    </source>
</evidence>
<gene>
    <name evidence="2" type="ORF">FB466_0906</name>
</gene>
<organism evidence="2 3">
    <name type="scientific">Klugiella xanthotipulae</name>
    <dbReference type="NCBI Taxonomy" id="244735"/>
    <lineage>
        <taxon>Bacteria</taxon>
        <taxon>Bacillati</taxon>
        <taxon>Actinomycetota</taxon>
        <taxon>Actinomycetes</taxon>
        <taxon>Micrococcales</taxon>
        <taxon>Microbacteriaceae</taxon>
        <taxon>Klugiella</taxon>
    </lineage>
</organism>
<name>A0A543I683_9MICO</name>
<keyword evidence="1" id="KW-0472">Membrane</keyword>
<evidence type="ECO:0000313" key="2">
    <source>
        <dbReference type="EMBL" id="TQM66084.1"/>
    </source>
</evidence>
<sequence length="67" mass="7624">MGKDIKRRNLRIWIISGTSFLLLTGLVFLPIPVTVTTSSSCEVESSSNCDISREIQWIPLYKFFLSD</sequence>
<keyword evidence="3" id="KW-1185">Reference proteome</keyword>
<keyword evidence="1" id="KW-0812">Transmembrane</keyword>
<feature type="transmembrane region" description="Helical" evidence="1">
    <location>
        <begin position="12"/>
        <end position="31"/>
    </location>
</feature>
<dbReference type="Proteomes" id="UP000318331">
    <property type="component" value="Unassembled WGS sequence"/>
</dbReference>